<name>A0A3B0RDE1_9ZZZZ</name>
<dbReference type="AlphaFoldDB" id="A0A3B0RDE1"/>
<dbReference type="PANTHER" id="PTHR30561:SF0">
    <property type="entry name" value="GUANIDINIUM EXPORTER"/>
    <property type="match status" value="1"/>
</dbReference>
<keyword evidence="5 7" id="KW-1133">Transmembrane helix</keyword>
<reference evidence="8" key="1">
    <citation type="submission" date="2018-06" db="EMBL/GenBank/DDBJ databases">
        <authorList>
            <person name="Zhirakovskaya E."/>
        </authorList>
    </citation>
    <scope>NUCLEOTIDE SEQUENCE</scope>
</reference>
<evidence type="ECO:0000256" key="6">
    <source>
        <dbReference type="ARBA" id="ARBA00023136"/>
    </source>
</evidence>
<evidence type="ECO:0000256" key="4">
    <source>
        <dbReference type="ARBA" id="ARBA00022692"/>
    </source>
</evidence>
<dbReference type="Pfam" id="PF00893">
    <property type="entry name" value="Multi_Drug_Res"/>
    <property type="match status" value="1"/>
</dbReference>
<dbReference type="InterPro" id="IPR037185">
    <property type="entry name" value="EmrE-like"/>
</dbReference>
<gene>
    <name evidence="8" type="ORF">MNBD_ALPHA05-1061</name>
</gene>
<dbReference type="InterPro" id="IPR045324">
    <property type="entry name" value="Small_multidrug_res"/>
</dbReference>
<dbReference type="SUPFAM" id="SSF103481">
    <property type="entry name" value="Multidrug resistance efflux transporter EmrE"/>
    <property type="match status" value="1"/>
</dbReference>
<keyword evidence="4 7" id="KW-0812">Transmembrane</keyword>
<evidence type="ECO:0000256" key="2">
    <source>
        <dbReference type="ARBA" id="ARBA00022448"/>
    </source>
</evidence>
<keyword evidence="6 7" id="KW-0472">Membrane</keyword>
<comment type="subcellular location">
    <subcellularLocation>
        <location evidence="1">Cell membrane</location>
        <topology evidence="1">Multi-pass membrane protein</topology>
    </subcellularLocation>
</comment>
<evidence type="ECO:0000256" key="1">
    <source>
        <dbReference type="ARBA" id="ARBA00004651"/>
    </source>
</evidence>
<keyword evidence="3" id="KW-1003">Cell membrane</keyword>
<dbReference type="Gene3D" id="1.10.3730.20">
    <property type="match status" value="1"/>
</dbReference>
<feature type="transmembrane region" description="Helical" evidence="7">
    <location>
        <begin position="84"/>
        <end position="102"/>
    </location>
</feature>
<dbReference type="PANTHER" id="PTHR30561">
    <property type="entry name" value="SMR FAMILY PROTON-DEPENDENT DRUG EFFLUX TRANSPORTER SUGE"/>
    <property type="match status" value="1"/>
</dbReference>
<evidence type="ECO:0000256" key="7">
    <source>
        <dbReference type="SAM" id="Phobius"/>
    </source>
</evidence>
<dbReference type="FunFam" id="1.10.3730.20:FF:000001">
    <property type="entry name" value="Quaternary ammonium compound resistance transporter SugE"/>
    <property type="match status" value="1"/>
</dbReference>
<accession>A0A3B0RDE1</accession>
<organism evidence="8">
    <name type="scientific">hydrothermal vent metagenome</name>
    <dbReference type="NCBI Taxonomy" id="652676"/>
    <lineage>
        <taxon>unclassified sequences</taxon>
        <taxon>metagenomes</taxon>
        <taxon>ecological metagenomes</taxon>
    </lineage>
</organism>
<evidence type="ECO:0000256" key="3">
    <source>
        <dbReference type="ARBA" id="ARBA00022475"/>
    </source>
</evidence>
<dbReference type="GO" id="GO:0022857">
    <property type="term" value="F:transmembrane transporter activity"/>
    <property type="evidence" value="ECO:0007669"/>
    <property type="project" value="InterPro"/>
</dbReference>
<keyword evidence="2" id="KW-0813">Transport</keyword>
<dbReference type="GO" id="GO:0005886">
    <property type="term" value="C:plasma membrane"/>
    <property type="evidence" value="ECO:0007669"/>
    <property type="project" value="UniProtKB-SubCell"/>
</dbReference>
<feature type="transmembrane region" description="Helical" evidence="7">
    <location>
        <begin position="27"/>
        <end position="47"/>
    </location>
</feature>
<dbReference type="EMBL" id="UOEH01000061">
    <property type="protein sequence ID" value="VAV91354.1"/>
    <property type="molecule type" value="Genomic_DNA"/>
</dbReference>
<feature type="transmembrane region" description="Helical" evidence="7">
    <location>
        <begin position="59"/>
        <end position="78"/>
    </location>
</feature>
<proteinExistence type="predicted"/>
<protein>
    <submittedName>
        <fullName evidence="8">Small multidrug resistance family (SMR) protein</fullName>
    </submittedName>
</protein>
<evidence type="ECO:0000313" key="8">
    <source>
        <dbReference type="EMBL" id="VAV91354.1"/>
    </source>
</evidence>
<evidence type="ECO:0000256" key="5">
    <source>
        <dbReference type="ARBA" id="ARBA00022989"/>
    </source>
</evidence>
<dbReference type="InterPro" id="IPR000390">
    <property type="entry name" value="Small_drug/metabolite_transptr"/>
</dbReference>
<sequence>MAWGILIIAGLLETVWALAMKASNGFTHPVWTVVTVVAAGVSFWLLGYALKFLPVGSAYAVWTGIGAVGVAIAGVMVFKEPATFLRFASIGLIVLGIAGLKISTVGQP</sequence>